<accession>A0ABQ9V7Q7</accession>
<evidence type="ECO:0000256" key="1">
    <source>
        <dbReference type="SAM" id="MobiDB-lite"/>
    </source>
</evidence>
<protein>
    <submittedName>
        <fullName evidence="2">Uncharacterized protein</fullName>
    </submittedName>
</protein>
<gene>
    <name evidence="2" type="ORF">P7K49_014908</name>
</gene>
<feature type="region of interest" description="Disordered" evidence="1">
    <location>
        <begin position="1"/>
        <end position="24"/>
    </location>
</feature>
<comment type="caution">
    <text evidence="2">The sequence shown here is derived from an EMBL/GenBank/DDBJ whole genome shotgun (WGS) entry which is preliminary data.</text>
</comment>
<evidence type="ECO:0000313" key="3">
    <source>
        <dbReference type="Proteomes" id="UP001266305"/>
    </source>
</evidence>
<proteinExistence type="predicted"/>
<feature type="region of interest" description="Disordered" evidence="1">
    <location>
        <begin position="151"/>
        <end position="205"/>
    </location>
</feature>
<dbReference type="Proteomes" id="UP001266305">
    <property type="component" value="Unassembled WGS sequence"/>
</dbReference>
<keyword evidence="3" id="KW-1185">Reference proteome</keyword>
<reference evidence="2 3" key="1">
    <citation type="submission" date="2023-05" db="EMBL/GenBank/DDBJ databases">
        <title>B98-5 Cell Line De Novo Hybrid Assembly: An Optical Mapping Approach.</title>
        <authorList>
            <person name="Kananen K."/>
            <person name="Auerbach J.A."/>
            <person name="Kautto E."/>
            <person name="Blachly J.S."/>
        </authorList>
    </citation>
    <scope>NUCLEOTIDE SEQUENCE [LARGE SCALE GENOMIC DNA]</scope>
    <source>
        <strain evidence="2">B95-8</strain>
        <tissue evidence="2">Cell line</tissue>
    </source>
</reference>
<organism evidence="2 3">
    <name type="scientific">Saguinus oedipus</name>
    <name type="common">Cotton-top tamarin</name>
    <name type="synonym">Oedipomidas oedipus</name>
    <dbReference type="NCBI Taxonomy" id="9490"/>
    <lineage>
        <taxon>Eukaryota</taxon>
        <taxon>Metazoa</taxon>
        <taxon>Chordata</taxon>
        <taxon>Craniata</taxon>
        <taxon>Vertebrata</taxon>
        <taxon>Euteleostomi</taxon>
        <taxon>Mammalia</taxon>
        <taxon>Eutheria</taxon>
        <taxon>Euarchontoglires</taxon>
        <taxon>Primates</taxon>
        <taxon>Haplorrhini</taxon>
        <taxon>Platyrrhini</taxon>
        <taxon>Cebidae</taxon>
        <taxon>Callitrichinae</taxon>
        <taxon>Saguinus</taxon>
    </lineage>
</organism>
<name>A0ABQ9V7Q7_SAGOE</name>
<dbReference type="EMBL" id="JASSZA010000007">
    <property type="protein sequence ID" value="KAK2105394.1"/>
    <property type="molecule type" value="Genomic_DNA"/>
</dbReference>
<feature type="region of interest" description="Disordered" evidence="1">
    <location>
        <begin position="113"/>
        <end position="133"/>
    </location>
</feature>
<evidence type="ECO:0000313" key="2">
    <source>
        <dbReference type="EMBL" id="KAK2105394.1"/>
    </source>
</evidence>
<sequence length="254" mass="27320">MTSDACGGFRPPQRRGSGGDFRRSRKCRKHPVWVAVASLWRQPVSCASWGQYWGPRPRDSRAVRDPRWLRGGWHGGCDRVLSRLPRREVGTLPGCWGVVGDVMRVGSECRGSRVVQQGSGPRRAGGGAGRAVVRKGSGCRRSRAQEFVAVPEGPGCRRDPGPGRYSRGRSLGGVGALEGPERHWRGPGQKGSAPGSNRPMGFGLGTPGKCVSREARLQGSTSPGKHFGGLSERRMACLLAKEWGWPASRMVSAG</sequence>